<evidence type="ECO:0000313" key="1">
    <source>
        <dbReference type="EMBL" id="KAG0690909.1"/>
    </source>
</evidence>
<comment type="caution">
    <text evidence="1">The sequence shown here is derived from an EMBL/GenBank/DDBJ whole genome shotgun (WGS) entry which is preliminary data.</text>
</comment>
<dbReference type="EMBL" id="PUHW01000014">
    <property type="protein sequence ID" value="KAG0690909.1"/>
    <property type="molecule type" value="Genomic_DNA"/>
</dbReference>
<reference evidence="1" key="1">
    <citation type="submission" date="2020-11" db="EMBL/GenBank/DDBJ databases">
        <title>Kefir isolates.</title>
        <authorList>
            <person name="Marcisauskas S."/>
            <person name="Kim Y."/>
            <person name="Blasche S."/>
        </authorList>
    </citation>
    <scope>NUCLEOTIDE SEQUENCE</scope>
    <source>
        <strain evidence="1">Olga-1</strain>
    </source>
</reference>
<dbReference type="Proteomes" id="UP000697127">
    <property type="component" value="Unassembled WGS sequence"/>
</dbReference>
<sequence>MAKLVVYDFNKLNEINESYFYRIIGSVLEYDYNVGMIRLNSLFDESTCDIQLNLDSEIGMVNQGSMFYEGLVVDVNVVNTKIKNKSVLYANLINQVNLPGSLIEYKDTLRKYSNI</sequence>
<dbReference type="AlphaFoldDB" id="A0A9P6WPH9"/>
<gene>
    <name evidence="1" type="ORF">C6P40_000806</name>
</gene>
<dbReference type="OrthoDB" id="10457412at2759"/>
<evidence type="ECO:0000313" key="2">
    <source>
        <dbReference type="Proteomes" id="UP000697127"/>
    </source>
</evidence>
<accession>A0A9P6WPH9</accession>
<name>A0A9P6WPH9_9ASCO</name>
<keyword evidence="2" id="KW-1185">Reference proteome</keyword>
<proteinExistence type="predicted"/>
<organism evidence="1 2">
    <name type="scientific">Pichia californica</name>
    <dbReference type="NCBI Taxonomy" id="460514"/>
    <lineage>
        <taxon>Eukaryota</taxon>
        <taxon>Fungi</taxon>
        <taxon>Dikarya</taxon>
        <taxon>Ascomycota</taxon>
        <taxon>Saccharomycotina</taxon>
        <taxon>Pichiomycetes</taxon>
        <taxon>Pichiales</taxon>
        <taxon>Pichiaceae</taxon>
        <taxon>Pichia</taxon>
    </lineage>
</organism>
<protein>
    <submittedName>
        <fullName evidence="1">Uncharacterized protein</fullName>
    </submittedName>
</protein>